<dbReference type="AlphaFoldDB" id="A0A9P5NPL4"/>
<dbReference type="Proteomes" id="UP000724874">
    <property type="component" value="Unassembled WGS sequence"/>
</dbReference>
<proteinExistence type="predicted"/>
<reference evidence="1" key="1">
    <citation type="submission" date="2020-11" db="EMBL/GenBank/DDBJ databases">
        <authorList>
            <consortium name="DOE Joint Genome Institute"/>
            <person name="Ahrendt S."/>
            <person name="Riley R."/>
            <person name="Andreopoulos W."/>
            <person name="LaButti K."/>
            <person name="Pangilinan J."/>
            <person name="Ruiz-duenas F.J."/>
            <person name="Barrasa J.M."/>
            <person name="Sanchez-Garcia M."/>
            <person name="Camarero S."/>
            <person name="Miyauchi S."/>
            <person name="Serrano A."/>
            <person name="Linde D."/>
            <person name="Babiker R."/>
            <person name="Drula E."/>
            <person name="Ayuso-Fernandez I."/>
            <person name="Pacheco R."/>
            <person name="Padilla G."/>
            <person name="Ferreira P."/>
            <person name="Barriuso J."/>
            <person name="Kellner H."/>
            <person name="Castanera R."/>
            <person name="Alfaro M."/>
            <person name="Ramirez L."/>
            <person name="Pisabarro A.G."/>
            <person name="Kuo A."/>
            <person name="Tritt A."/>
            <person name="Lipzen A."/>
            <person name="He G."/>
            <person name="Yan M."/>
            <person name="Ng V."/>
            <person name="Cullen D."/>
            <person name="Martin F."/>
            <person name="Rosso M.-N."/>
            <person name="Henrissat B."/>
            <person name="Hibbett D."/>
            <person name="Martinez A.T."/>
            <person name="Grigoriev I.V."/>
        </authorList>
    </citation>
    <scope>NUCLEOTIDE SEQUENCE</scope>
    <source>
        <strain evidence="1">AH 44721</strain>
    </source>
</reference>
<gene>
    <name evidence="1" type="ORF">CPB84DRAFT_1029550</name>
</gene>
<accession>A0A9P5NPL4</accession>
<evidence type="ECO:0000313" key="2">
    <source>
        <dbReference type="Proteomes" id="UP000724874"/>
    </source>
</evidence>
<evidence type="ECO:0000313" key="1">
    <source>
        <dbReference type="EMBL" id="KAF8900443.1"/>
    </source>
</evidence>
<keyword evidence="2" id="KW-1185">Reference proteome</keyword>
<comment type="caution">
    <text evidence="1">The sequence shown here is derived from an EMBL/GenBank/DDBJ whole genome shotgun (WGS) entry which is preliminary data.</text>
</comment>
<sequence length="191" mass="20112">MHGRYFEGSRLSIQVFTTVITASLSPSPHSECAYSGPKTLLPLYGGTIAAVPHPPLSALVTAKGLAALAGVTIEATGTLSGTGNGTVTGTTGLQRGGGAVGLQRENNGAHLLSTIGAGTTGTATVNGSGSAARRLRRWWQAGRMVMWLRVRMGRRKVVARIGLRPRHMIIEFPLLSFFLFSSPSSFLCHIL</sequence>
<protein>
    <submittedName>
        <fullName evidence="1">Uncharacterized protein</fullName>
    </submittedName>
</protein>
<organism evidence="1 2">
    <name type="scientific">Gymnopilus junonius</name>
    <name type="common">Spectacular rustgill mushroom</name>
    <name type="synonym">Gymnopilus spectabilis subsp. junonius</name>
    <dbReference type="NCBI Taxonomy" id="109634"/>
    <lineage>
        <taxon>Eukaryota</taxon>
        <taxon>Fungi</taxon>
        <taxon>Dikarya</taxon>
        <taxon>Basidiomycota</taxon>
        <taxon>Agaricomycotina</taxon>
        <taxon>Agaricomycetes</taxon>
        <taxon>Agaricomycetidae</taxon>
        <taxon>Agaricales</taxon>
        <taxon>Agaricineae</taxon>
        <taxon>Hymenogastraceae</taxon>
        <taxon>Gymnopilus</taxon>
    </lineage>
</organism>
<dbReference type="EMBL" id="JADNYJ010000047">
    <property type="protein sequence ID" value="KAF8900443.1"/>
    <property type="molecule type" value="Genomic_DNA"/>
</dbReference>
<name>A0A9P5NPL4_GYMJU</name>